<feature type="chain" id="PRO_5012779088" description="Gylcosyl hydrolase 115 C-terminal domain-containing protein" evidence="2">
    <location>
        <begin position="21"/>
        <end position="1025"/>
    </location>
</feature>
<dbReference type="EMBL" id="NBSH01000011">
    <property type="protein sequence ID" value="ORX35444.1"/>
    <property type="molecule type" value="Genomic_DNA"/>
</dbReference>
<accession>A0A1Y1UD41</accession>
<gene>
    <name evidence="4" type="ORF">BD324DRAFT_632865</name>
</gene>
<evidence type="ECO:0000256" key="2">
    <source>
        <dbReference type="SAM" id="SignalP"/>
    </source>
</evidence>
<sequence length="1025" mass="115128">MRSWLLSGVALLGLRSFVAALGEPQVLRFPSEPSSLSTDHSAQQPFKPQDDFVIASSHLGQAVPLLLDSEDNVAIHIAARTFANDVYRVTGLRPEIYNNTLPEGISSAFIIGSSSSDLVRNVNGAAKPPGSWESYDVRVVSKPLKGLNRALVAVGSDRRGTIYAVYTLSEQMGVSPFHFWSDVPVKKHDTVTFQSDQVLAHGEPTVKYRGLFINDEHPALWGWAQKYYNREIWEAAFQTDFYEPWFEMMLRLKANYFWPAMYLSMFGVDGFPEIPKEPIPGPNAVLANDMGIVMGTSHHEPMDRNKPEWDRVKVGPWDWTNKEVLTNHWTYGAQRAKGREVLFTMGMRGDGDAPLTGASIGLVENITAVQQGILKDVYGDQDVPKMWAMYKEVADYYAEGLNVPEDISILFSDDNWGNIMSVMDPAKPHPGGAGIYYHVDYVGHPRAYKWINTINLAKTWEQMNIARAFNTTQIWILNVGSLKPLEMPSEHFLNLAWDFDAWPRDSTRRFHELWAAREFGEEVKDEVADIMMLYGRYASRAKPELVNSSMWSLINYNEAERVQAEWDRLEARATKVYHKLPEETRPSFFELVLMLCSMQANLQRLYIEAGRSNLYAEQGRNAANKHAHAAIDALYRDANLTNTFHSLLDSKWEHALDQSHINWQRGDRLEADRDSLPPVSFVNPALPIRPGIPMVELSIPHTFYTRLTVENSFGAWPGKNYWNCATGPTCPDPRLYTMDPYGAKSRWVEIGAAGPKDIQWIALPEQEWLHISPDHGTVTHDASTDQRMIISVDWSKVSESMDGQINLKTSDGGNVTITVPVILPPQPSKEFTGHIQGDGYVVIEAAHHVTAKAAQGHSWEEIPGYGRTLSGIEMFPTDASNFSVGTGPSVRYDIWTHSAGDAELKIQIGPTLNFLSRKQIAFGVTIDDQEPISIHPVSLERLGGIYNRPGEPPVFAGAVPKDWENIVKSDIRNVTMPIHFDSPGKHSITLWGQTVGVVVERLLIDFGEMSKRGYSYLGPPESMRM</sequence>
<evidence type="ECO:0000313" key="4">
    <source>
        <dbReference type="EMBL" id="ORX35444.1"/>
    </source>
</evidence>
<dbReference type="InParanoid" id="A0A1Y1UD41"/>
<dbReference type="AlphaFoldDB" id="A0A1Y1UD41"/>
<keyword evidence="1" id="KW-0378">Hydrolase</keyword>
<dbReference type="Pfam" id="PF15979">
    <property type="entry name" value="Glyco_hydro_115"/>
    <property type="match status" value="1"/>
</dbReference>
<reference evidence="4 5" key="1">
    <citation type="submission" date="2017-03" db="EMBL/GenBank/DDBJ databases">
        <title>Widespread Adenine N6-methylation of Active Genes in Fungi.</title>
        <authorList>
            <consortium name="DOE Joint Genome Institute"/>
            <person name="Mondo S.J."/>
            <person name="Dannebaum R.O."/>
            <person name="Kuo R.C."/>
            <person name="Louie K.B."/>
            <person name="Bewick A.J."/>
            <person name="Labutti K."/>
            <person name="Haridas S."/>
            <person name="Kuo A."/>
            <person name="Salamov A."/>
            <person name="Ahrendt S.R."/>
            <person name="Lau R."/>
            <person name="Bowen B.P."/>
            <person name="Lipzen A."/>
            <person name="Sullivan W."/>
            <person name="Andreopoulos W.B."/>
            <person name="Clum A."/>
            <person name="Lindquist E."/>
            <person name="Daum C."/>
            <person name="Northen T.R."/>
            <person name="Ramamoorthy G."/>
            <person name="Schmitz R.J."/>
            <person name="Gryganskyi A."/>
            <person name="Culley D."/>
            <person name="Magnuson J."/>
            <person name="James T.Y."/>
            <person name="O'Malley M.A."/>
            <person name="Stajich J.E."/>
            <person name="Spatafora J.W."/>
            <person name="Visel A."/>
            <person name="Grigoriev I.V."/>
        </authorList>
    </citation>
    <scope>NUCLEOTIDE SEQUENCE [LARGE SCALE GENOMIC DNA]</scope>
    <source>
        <strain evidence="4 5">NRRL Y-17943</strain>
    </source>
</reference>
<dbReference type="STRING" id="4999.A0A1Y1UD41"/>
<evidence type="ECO:0000259" key="3">
    <source>
        <dbReference type="Pfam" id="PF17829"/>
    </source>
</evidence>
<comment type="caution">
    <text evidence="4">The sequence shown here is derived from an EMBL/GenBank/DDBJ whole genome shotgun (WGS) entry which is preliminary data.</text>
</comment>
<evidence type="ECO:0000256" key="1">
    <source>
        <dbReference type="ARBA" id="ARBA00022801"/>
    </source>
</evidence>
<dbReference type="Gene3D" id="3.20.20.520">
    <property type="entry name" value="Glycosyl hydrolase family 115"/>
    <property type="match status" value="1"/>
</dbReference>
<dbReference type="InterPro" id="IPR042301">
    <property type="entry name" value="GH115_sf"/>
</dbReference>
<dbReference type="PANTHER" id="PTHR37842:SF2">
    <property type="entry name" value="GYLCOSYL HYDROLASE 115 C-TERMINAL DOMAIN-CONTAINING PROTEIN"/>
    <property type="match status" value="1"/>
</dbReference>
<dbReference type="Gene3D" id="1.20.58.2150">
    <property type="match status" value="1"/>
</dbReference>
<proteinExistence type="predicted"/>
<dbReference type="SUPFAM" id="SSF55545">
    <property type="entry name" value="beta-N-acetylhexosaminidase-like domain"/>
    <property type="match status" value="1"/>
</dbReference>
<keyword evidence="5" id="KW-1185">Reference proteome</keyword>
<dbReference type="Gene3D" id="3.30.379.10">
    <property type="entry name" value="Chitobiase/beta-hexosaminidase domain 2-like"/>
    <property type="match status" value="1"/>
</dbReference>
<dbReference type="InterPro" id="IPR031924">
    <property type="entry name" value="GH115"/>
</dbReference>
<dbReference type="RefSeq" id="XP_021869634.1">
    <property type="nucleotide sequence ID" value="XM_022016567.1"/>
</dbReference>
<dbReference type="GeneID" id="33558376"/>
<dbReference type="Pfam" id="PF17829">
    <property type="entry name" value="GH115_C"/>
    <property type="match status" value="1"/>
</dbReference>
<organism evidence="4 5">
    <name type="scientific">Kockovaella imperatae</name>
    <dbReference type="NCBI Taxonomy" id="4999"/>
    <lineage>
        <taxon>Eukaryota</taxon>
        <taxon>Fungi</taxon>
        <taxon>Dikarya</taxon>
        <taxon>Basidiomycota</taxon>
        <taxon>Agaricomycotina</taxon>
        <taxon>Tremellomycetes</taxon>
        <taxon>Tremellales</taxon>
        <taxon>Cuniculitremaceae</taxon>
        <taxon>Kockovaella</taxon>
    </lineage>
</organism>
<evidence type="ECO:0000313" key="5">
    <source>
        <dbReference type="Proteomes" id="UP000193218"/>
    </source>
</evidence>
<feature type="signal peptide" evidence="2">
    <location>
        <begin position="1"/>
        <end position="20"/>
    </location>
</feature>
<dbReference type="PANTHER" id="PTHR37842">
    <property type="match status" value="1"/>
</dbReference>
<dbReference type="GO" id="GO:0016787">
    <property type="term" value="F:hydrolase activity"/>
    <property type="evidence" value="ECO:0007669"/>
    <property type="project" value="UniProtKB-KW"/>
</dbReference>
<dbReference type="Gene3D" id="2.60.120.1620">
    <property type="match status" value="1"/>
</dbReference>
<dbReference type="InterPro" id="IPR029018">
    <property type="entry name" value="Hex-like_dom2"/>
</dbReference>
<feature type="domain" description="Gylcosyl hydrolase 115 C-terminal" evidence="3">
    <location>
        <begin position="833"/>
        <end position="1021"/>
    </location>
</feature>
<dbReference type="Proteomes" id="UP000193218">
    <property type="component" value="Unassembled WGS sequence"/>
</dbReference>
<dbReference type="InterPro" id="IPR041437">
    <property type="entry name" value="GH115_C"/>
</dbReference>
<name>A0A1Y1UD41_9TREE</name>
<protein>
    <recommendedName>
        <fullName evidence="3">Gylcosyl hydrolase 115 C-terminal domain-containing protein</fullName>
    </recommendedName>
</protein>
<dbReference type="OrthoDB" id="4849794at2759"/>
<keyword evidence="2" id="KW-0732">Signal</keyword>